<evidence type="ECO:0000313" key="2">
    <source>
        <dbReference type="Proteomes" id="UP000656881"/>
    </source>
</evidence>
<organism evidence="1 2">
    <name type="scientific">Streptomyces lasiicapitis</name>
    <dbReference type="NCBI Taxonomy" id="1923961"/>
    <lineage>
        <taxon>Bacteria</taxon>
        <taxon>Bacillati</taxon>
        <taxon>Actinomycetota</taxon>
        <taxon>Actinomycetes</taxon>
        <taxon>Kitasatosporales</taxon>
        <taxon>Streptomycetaceae</taxon>
        <taxon>Streptomyces</taxon>
    </lineage>
</organism>
<accession>A0ABQ2MJQ6</accession>
<name>A0ABQ2MJQ6_9ACTN</name>
<proteinExistence type="predicted"/>
<protein>
    <submittedName>
        <fullName evidence="1">Uncharacterized protein</fullName>
    </submittedName>
</protein>
<reference evidence="2" key="1">
    <citation type="journal article" date="2019" name="Int. J. Syst. Evol. Microbiol.">
        <title>The Global Catalogue of Microorganisms (GCM) 10K type strain sequencing project: providing services to taxonomists for standard genome sequencing and annotation.</title>
        <authorList>
            <consortium name="The Broad Institute Genomics Platform"/>
            <consortium name="The Broad Institute Genome Sequencing Center for Infectious Disease"/>
            <person name="Wu L."/>
            <person name="Ma J."/>
        </authorList>
    </citation>
    <scope>NUCLEOTIDE SEQUENCE [LARGE SCALE GENOMIC DNA]</scope>
    <source>
        <strain evidence="2">CGMCC 4.7349</strain>
    </source>
</reference>
<dbReference type="EMBL" id="BMNG01000013">
    <property type="protein sequence ID" value="GGO52638.1"/>
    <property type="molecule type" value="Genomic_DNA"/>
</dbReference>
<keyword evidence="2" id="KW-1185">Reference proteome</keyword>
<dbReference type="Proteomes" id="UP000656881">
    <property type="component" value="Unassembled WGS sequence"/>
</dbReference>
<comment type="caution">
    <text evidence="1">The sequence shown here is derived from an EMBL/GenBank/DDBJ whole genome shotgun (WGS) entry which is preliminary data.</text>
</comment>
<evidence type="ECO:0000313" key="1">
    <source>
        <dbReference type="EMBL" id="GGO52638.1"/>
    </source>
</evidence>
<gene>
    <name evidence="1" type="ORF">GCM10012286_58180</name>
</gene>
<sequence length="78" mass="8438">MAPAEAPGCGKIWTEGRRNGRTLGLMGRMGSMRQCPHRAASELRPIPVVIDPAVVVDPAFAVDVETPRIWRIALHGHG</sequence>